<comment type="cofactor">
    <cofactor evidence="1">
        <name>Mg(2+)</name>
        <dbReference type="ChEBI" id="CHEBI:18420"/>
    </cofactor>
</comment>
<dbReference type="PANTHER" id="PTHR13794">
    <property type="entry name" value="ENOLASE SUPERFAMILY, MANDELATE RACEMASE"/>
    <property type="match status" value="1"/>
</dbReference>
<dbReference type="EMBL" id="DWZH01000112">
    <property type="protein sequence ID" value="HJB11723.1"/>
    <property type="molecule type" value="Genomic_DNA"/>
</dbReference>
<sequence length="365" mass="38957">MPTVQSVETAVYTVPTDAAEADGTLAWSSTTMVLVTVSAGGRSGTGFTYGPPACAAVVRDTLADVVIETDAFDVPAGRGAMVRAVRNQGRPGIASYAISAVDIALWDLKARLLDLPLHRLLGAARETVPIYGSGGFTSYDEHQMRDQLESWVEDLGVDRVKIKIGQDRGTAEARDLARLAQARRIIGDHVDLFADANGGYGPKQAIRVAQRAAEHGLVWFEEPVSSDHLEMLAAIRGSVDADVAAGEYGCDIHYFRRMCAAGAVDCLQADATRCGGISGWLQAAVVADSFGLEISGHCAPAVHAHVAAAVPNLRHLEWFHDHVRIEQMLFDGAPHATGSATRPARDRPGLGLELRTQDAEPFRVA</sequence>
<reference evidence="5" key="2">
    <citation type="submission" date="2021-04" db="EMBL/GenBank/DDBJ databases">
        <authorList>
            <person name="Gilroy R."/>
        </authorList>
    </citation>
    <scope>NUCLEOTIDE SEQUENCE</scope>
    <source>
        <strain evidence="5">ChiHjej13B12-24818</strain>
    </source>
</reference>
<protein>
    <submittedName>
        <fullName evidence="5">Mandelate racemase</fullName>
    </submittedName>
</protein>
<dbReference type="Pfam" id="PF02746">
    <property type="entry name" value="MR_MLE_N"/>
    <property type="match status" value="1"/>
</dbReference>
<dbReference type="GO" id="GO:0000287">
    <property type="term" value="F:magnesium ion binding"/>
    <property type="evidence" value="ECO:0007669"/>
    <property type="project" value="TreeGrafter"/>
</dbReference>
<dbReference type="GO" id="GO:0016836">
    <property type="term" value="F:hydro-lyase activity"/>
    <property type="evidence" value="ECO:0007669"/>
    <property type="project" value="TreeGrafter"/>
</dbReference>
<dbReference type="InterPro" id="IPR046945">
    <property type="entry name" value="RHMD-like"/>
</dbReference>
<dbReference type="SUPFAM" id="SSF54826">
    <property type="entry name" value="Enolase N-terminal domain-like"/>
    <property type="match status" value="1"/>
</dbReference>
<dbReference type="GO" id="GO:0016052">
    <property type="term" value="P:carbohydrate catabolic process"/>
    <property type="evidence" value="ECO:0007669"/>
    <property type="project" value="TreeGrafter"/>
</dbReference>
<name>A0A9D2RQ98_9MICO</name>
<dbReference type="InterPro" id="IPR018110">
    <property type="entry name" value="Mandel_Rmase/mucon_lact_enz_CS"/>
</dbReference>
<dbReference type="InterPro" id="IPR036849">
    <property type="entry name" value="Enolase-like_C_sf"/>
</dbReference>
<dbReference type="SUPFAM" id="SSF51604">
    <property type="entry name" value="Enolase C-terminal domain-like"/>
    <property type="match status" value="1"/>
</dbReference>
<dbReference type="SMART" id="SM00922">
    <property type="entry name" value="MR_MLE"/>
    <property type="match status" value="1"/>
</dbReference>
<gene>
    <name evidence="5" type="ORF">H9786_14585</name>
</gene>
<dbReference type="Proteomes" id="UP000823823">
    <property type="component" value="Unassembled WGS sequence"/>
</dbReference>
<comment type="caution">
    <text evidence="5">The sequence shown here is derived from an EMBL/GenBank/DDBJ whole genome shotgun (WGS) entry which is preliminary data.</text>
</comment>
<dbReference type="InterPro" id="IPR013341">
    <property type="entry name" value="Mandelate_racemase_N_dom"/>
</dbReference>
<feature type="domain" description="Mandelate racemase/muconate lactonizing enzyme C-terminal" evidence="4">
    <location>
        <begin position="141"/>
        <end position="242"/>
    </location>
</feature>
<dbReference type="Gene3D" id="3.30.390.10">
    <property type="entry name" value="Enolase-like, N-terminal domain"/>
    <property type="match status" value="1"/>
</dbReference>
<dbReference type="PROSITE" id="PS00908">
    <property type="entry name" value="MR_MLE_1"/>
    <property type="match status" value="1"/>
</dbReference>
<dbReference type="SFLD" id="SFLDS00001">
    <property type="entry name" value="Enolase"/>
    <property type="match status" value="1"/>
</dbReference>
<dbReference type="GO" id="GO:0009063">
    <property type="term" value="P:amino acid catabolic process"/>
    <property type="evidence" value="ECO:0007669"/>
    <property type="project" value="InterPro"/>
</dbReference>
<dbReference type="SFLD" id="SFLDG00179">
    <property type="entry name" value="mandelate_racemase"/>
    <property type="match status" value="1"/>
</dbReference>
<organism evidence="5 6">
    <name type="scientific">Candidatus Brachybacterium merdavium</name>
    <dbReference type="NCBI Taxonomy" id="2838513"/>
    <lineage>
        <taxon>Bacteria</taxon>
        <taxon>Bacillati</taxon>
        <taxon>Actinomycetota</taxon>
        <taxon>Actinomycetes</taxon>
        <taxon>Micrococcales</taxon>
        <taxon>Dermabacteraceae</taxon>
        <taxon>Brachybacterium</taxon>
    </lineage>
</organism>
<accession>A0A9D2RQ98</accession>
<evidence type="ECO:0000256" key="1">
    <source>
        <dbReference type="ARBA" id="ARBA00001946"/>
    </source>
</evidence>
<dbReference type="InterPro" id="IPR029065">
    <property type="entry name" value="Enolase_C-like"/>
</dbReference>
<dbReference type="InterPro" id="IPR013342">
    <property type="entry name" value="Mandelate_racemase_C"/>
</dbReference>
<dbReference type="AlphaFoldDB" id="A0A9D2RQ98"/>
<dbReference type="Pfam" id="PF13378">
    <property type="entry name" value="MR_MLE_C"/>
    <property type="match status" value="1"/>
</dbReference>
<keyword evidence="2" id="KW-0479">Metal-binding</keyword>
<evidence type="ECO:0000313" key="5">
    <source>
        <dbReference type="EMBL" id="HJB11723.1"/>
    </source>
</evidence>
<evidence type="ECO:0000256" key="3">
    <source>
        <dbReference type="ARBA" id="ARBA00022842"/>
    </source>
</evidence>
<proteinExistence type="predicted"/>
<dbReference type="PANTHER" id="PTHR13794:SF58">
    <property type="entry name" value="MITOCHONDRIAL ENOLASE SUPERFAMILY MEMBER 1"/>
    <property type="match status" value="1"/>
</dbReference>
<evidence type="ECO:0000259" key="4">
    <source>
        <dbReference type="SMART" id="SM00922"/>
    </source>
</evidence>
<keyword evidence="3" id="KW-0460">Magnesium</keyword>
<dbReference type="InterPro" id="IPR029017">
    <property type="entry name" value="Enolase-like_N"/>
</dbReference>
<evidence type="ECO:0000313" key="6">
    <source>
        <dbReference type="Proteomes" id="UP000823823"/>
    </source>
</evidence>
<evidence type="ECO:0000256" key="2">
    <source>
        <dbReference type="ARBA" id="ARBA00022723"/>
    </source>
</evidence>
<dbReference type="Gene3D" id="3.20.20.120">
    <property type="entry name" value="Enolase-like C-terminal domain"/>
    <property type="match status" value="1"/>
</dbReference>
<reference evidence="5" key="1">
    <citation type="journal article" date="2021" name="PeerJ">
        <title>Extensive microbial diversity within the chicken gut microbiome revealed by metagenomics and culture.</title>
        <authorList>
            <person name="Gilroy R."/>
            <person name="Ravi A."/>
            <person name="Getino M."/>
            <person name="Pursley I."/>
            <person name="Horton D.L."/>
            <person name="Alikhan N.F."/>
            <person name="Baker D."/>
            <person name="Gharbi K."/>
            <person name="Hall N."/>
            <person name="Watson M."/>
            <person name="Adriaenssens E.M."/>
            <person name="Foster-Nyarko E."/>
            <person name="Jarju S."/>
            <person name="Secka A."/>
            <person name="Antonio M."/>
            <person name="Oren A."/>
            <person name="Chaudhuri R.R."/>
            <person name="La Ragione R."/>
            <person name="Hildebrand F."/>
            <person name="Pallen M.J."/>
        </authorList>
    </citation>
    <scope>NUCLEOTIDE SEQUENCE</scope>
    <source>
        <strain evidence="5">ChiHjej13B12-24818</strain>
    </source>
</reference>